<evidence type="ECO:0000256" key="2">
    <source>
        <dbReference type="ARBA" id="ARBA00022475"/>
    </source>
</evidence>
<keyword evidence="5 6" id="KW-0472">Membrane</keyword>
<gene>
    <name evidence="8" type="primary">sapB_8</name>
    <name evidence="8" type="ORF">SDC9_92492</name>
</gene>
<dbReference type="AlphaFoldDB" id="A0A644ZXU9"/>
<evidence type="ECO:0000256" key="5">
    <source>
        <dbReference type="ARBA" id="ARBA00023136"/>
    </source>
</evidence>
<dbReference type="InterPro" id="IPR049177">
    <property type="entry name" value="MgtC_SapB_SrpB_YhiD_N"/>
</dbReference>
<keyword evidence="2" id="KW-1003">Cell membrane</keyword>
<feature type="transmembrane region" description="Helical" evidence="6">
    <location>
        <begin position="72"/>
        <end position="91"/>
    </location>
</feature>
<dbReference type="EMBL" id="VSSQ01011019">
    <property type="protein sequence ID" value="MPM45800.1"/>
    <property type="molecule type" value="Genomic_DNA"/>
</dbReference>
<keyword evidence="3 6" id="KW-0812">Transmembrane</keyword>
<dbReference type="InterPro" id="IPR003416">
    <property type="entry name" value="MgtC/SapB/SrpB/YhiD_fam"/>
</dbReference>
<feature type="transmembrane region" description="Helical" evidence="6">
    <location>
        <begin position="42"/>
        <end position="60"/>
    </location>
</feature>
<evidence type="ECO:0000256" key="4">
    <source>
        <dbReference type="ARBA" id="ARBA00022989"/>
    </source>
</evidence>
<keyword evidence="4 6" id="KW-1133">Transmembrane helix</keyword>
<dbReference type="PRINTS" id="PR01837">
    <property type="entry name" value="MGTCSAPBPROT"/>
</dbReference>
<evidence type="ECO:0000256" key="3">
    <source>
        <dbReference type="ARBA" id="ARBA00022692"/>
    </source>
</evidence>
<name>A0A644ZXU9_9ZZZZ</name>
<proteinExistence type="predicted"/>
<comment type="caution">
    <text evidence="8">The sequence shown here is derived from an EMBL/GenBank/DDBJ whole genome shotgun (WGS) entry which is preliminary data.</text>
</comment>
<reference evidence="8" key="1">
    <citation type="submission" date="2019-08" db="EMBL/GenBank/DDBJ databases">
        <authorList>
            <person name="Kucharzyk K."/>
            <person name="Murdoch R.W."/>
            <person name="Higgins S."/>
            <person name="Loffler F."/>
        </authorList>
    </citation>
    <scope>NUCLEOTIDE SEQUENCE</scope>
</reference>
<dbReference type="PANTHER" id="PTHR33778:SF1">
    <property type="entry name" value="MAGNESIUM TRANSPORTER YHID-RELATED"/>
    <property type="match status" value="1"/>
</dbReference>
<organism evidence="8">
    <name type="scientific">bioreactor metagenome</name>
    <dbReference type="NCBI Taxonomy" id="1076179"/>
    <lineage>
        <taxon>unclassified sequences</taxon>
        <taxon>metagenomes</taxon>
        <taxon>ecological metagenomes</taxon>
    </lineage>
</organism>
<dbReference type="PANTHER" id="PTHR33778">
    <property type="entry name" value="PROTEIN MGTC"/>
    <property type="match status" value="1"/>
</dbReference>
<accession>A0A644ZXU9</accession>
<comment type="subcellular location">
    <subcellularLocation>
        <location evidence="1">Cell membrane</location>
        <topology evidence="1">Multi-pass membrane protein</topology>
    </subcellularLocation>
</comment>
<protein>
    <submittedName>
        <fullName evidence="8">Protein SapB</fullName>
    </submittedName>
</protein>
<evidence type="ECO:0000256" key="1">
    <source>
        <dbReference type="ARBA" id="ARBA00004651"/>
    </source>
</evidence>
<evidence type="ECO:0000259" key="7">
    <source>
        <dbReference type="Pfam" id="PF02308"/>
    </source>
</evidence>
<evidence type="ECO:0000313" key="8">
    <source>
        <dbReference type="EMBL" id="MPM45800.1"/>
    </source>
</evidence>
<feature type="domain" description="MgtC/SapB/SrpB/YhiD N-terminal" evidence="7">
    <location>
        <begin position="18"/>
        <end position="141"/>
    </location>
</feature>
<evidence type="ECO:0000256" key="6">
    <source>
        <dbReference type="SAM" id="Phobius"/>
    </source>
</evidence>
<feature type="transmembrane region" description="Helical" evidence="6">
    <location>
        <begin position="12"/>
        <end position="30"/>
    </location>
</feature>
<dbReference type="Pfam" id="PF02308">
    <property type="entry name" value="MgtC"/>
    <property type="match status" value="1"/>
</dbReference>
<dbReference type="GO" id="GO:0005886">
    <property type="term" value="C:plasma membrane"/>
    <property type="evidence" value="ECO:0007669"/>
    <property type="project" value="UniProtKB-SubCell"/>
</dbReference>
<feature type="transmembrane region" description="Helical" evidence="6">
    <location>
        <begin position="123"/>
        <end position="140"/>
    </location>
</feature>
<sequence length="227" mass="24681">MLENLRDINTASIVFRFVLALLIGGILGIERGHKKRPAGFRTYMLVCVGSAMVMMTNQYVYQVYQTSDLVRMGAQVVSGIGFLGAGAILVTGRNQVKGITTAAGLWAAACSGLAIGIGFYEGAMIGAVAIIFIMAAMHNLDTYIHTHSRVIDLYIELEGGKPFSDFLKYARDQNLNVTEIQMNVNKSVNNELTSVFLAVSGSRHLNHNDILAILESAPGIFYIEEIS</sequence>